<keyword evidence="3" id="KW-0274">FAD</keyword>
<dbReference type="SUPFAM" id="SSF51905">
    <property type="entry name" value="FAD/NAD(P)-binding domain"/>
    <property type="match status" value="1"/>
</dbReference>
<evidence type="ECO:0000259" key="5">
    <source>
        <dbReference type="Pfam" id="PF01494"/>
    </source>
</evidence>
<evidence type="ECO:0000256" key="2">
    <source>
        <dbReference type="ARBA" id="ARBA00022630"/>
    </source>
</evidence>
<dbReference type="Proteomes" id="UP001345827">
    <property type="component" value="Unassembled WGS sequence"/>
</dbReference>
<dbReference type="GO" id="GO:0071949">
    <property type="term" value="F:FAD binding"/>
    <property type="evidence" value="ECO:0007669"/>
    <property type="project" value="InterPro"/>
</dbReference>
<dbReference type="PANTHER" id="PTHR43004:SF19">
    <property type="entry name" value="BINDING MONOOXYGENASE, PUTATIVE (JCVI)-RELATED"/>
    <property type="match status" value="1"/>
</dbReference>
<name>A0AAV9Q8A3_9PEZI</name>
<evidence type="ECO:0000313" key="7">
    <source>
        <dbReference type="Proteomes" id="UP001345827"/>
    </source>
</evidence>
<dbReference type="EMBL" id="JAXLQG010000008">
    <property type="protein sequence ID" value="KAK5536474.1"/>
    <property type="molecule type" value="Genomic_DNA"/>
</dbReference>
<dbReference type="Gene3D" id="3.30.9.10">
    <property type="entry name" value="D-Amino Acid Oxidase, subunit A, domain 2"/>
    <property type="match status" value="1"/>
</dbReference>
<protein>
    <recommendedName>
        <fullName evidence="5">FAD-binding domain-containing protein</fullName>
    </recommendedName>
</protein>
<evidence type="ECO:0000256" key="1">
    <source>
        <dbReference type="ARBA" id="ARBA00001974"/>
    </source>
</evidence>
<feature type="domain" description="FAD-binding" evidence="5">
    <location>
        <begin position="12"/>
        <end position="359"/>
    </location>
</feature>
<reference evidence="6 7" key="1">
    <citation type="submission" date="2023-06" db="EMBL/GenBank/DDBJ databases">
        <title>Black Yeasts Isolated from many extreme environments.</title>
        <authorList>
            <person name="Coleine C."/>
            <person name="Stajich J.E."/>
            <person name="Selbmann L."/>
        </authorList>
    </citation>
    <scope>NUCLEOTIDE SEQUENCE [LARGE SCALE GENOMIC DNA]</scope>
    <source>
        <strain evidence="6 7">CCFEE 5887</strain>
    </source>
</reference>
<dbReference type="PRINTS" id="PR00420">
    <property type="entry name" value="RNGMNOXGNASE"/>
</dbReference>
<keyword evidence="2" id="KW-0285">Flavoprotein</keyword>
<organism evidence="6 7">
    <name type="scientific">Vermiconidia calcicola</name>
    <dbReference type="NCBI Taxonomy" id="1690605"/>
    <lineage>
        <taxon>Eukaryota</taxon>
        <taxon>Fungi</taxon>
        <taxon>Dikarya</taxon>
        <taxon>Ascomycota</taxon>
        <taxon>Pezizomycotina</taxon>
        <taxon>Dothideomycetes</taxon>
        <taxon>Dothideomycetidae</taxon>
        <taxon>Mycosphaerellales</taxon>
        <taxon>Extremaceae</taxon>
        <taxon>Vermiconidia</taxon>
    </lineage>
</organism>
<dbReference type="InterPro" id="IPR002938">
    <property type="entry name" value="FAD-bd"/>
</dbReference>
<keyword evidence="4" id="KW-0560">Oxidoreductase</keyword>
<proteinExistence type="predicted"/>
<gene>
    <name evidence="6" type="ORF">LTR25_005148</name>
</gene>
<dbReference type="InterPro" id="IPR036188">
    <property type="entry name" value="FAD/NAD-bd_sf"/>
</dbReference>
<evidence type="ECO:0000256" key="3">
    <source>
        <dbReference type="ARBA" id="ARBA00022827"/>
    </source>
</evidence>
<dbReference type="GO" id="GO:0016709">
    <property type="term" value="F:oxidoreductase activity, acting on paired donors, with incorporation or reduction of molecular oxygen, NAD(P)H as one donor, and incorporation of one atom of oxygen"/>
    <property type="evidence" value="ECO:0007669"/>
    <property type="project" value="UniProtKB-ARBA"/>
</dbReference>
<evidence type="ECO:0000256" key="4">
    <source>
        <dbReference type="ARBA" id="ARBA00023002"/>
    </source>
</evidence>
<keyword evidence="7" id="KW-1185">Reference proteome</keyword>
<dbReference type="Gene3D" id="3.50.50.60">
    <property type="entry name" value="FAD/NAD(P)-binding domain"/>
    <property type="match status" value="1"/>
</dbReference>
<comment type="caution">
    <text evidence="6">The sequence shown here is derived from an EMBL/GenBank/DDBJ whole genome shotgun (WGS) entry which is preliminary data.</text>
</comment>
<evidence type="ECO:0000313" key="6">
    <source>
        <dbReference type="EMBL" id="KAK5536474.1"/>
    </source>
</evidence>
<dbReference type="Pfam" id="PF01494">
    <property type="entry name" value="FAD_binding_3"/>
    <property type="match status" value="1"/>
</dbReference>
<sequence>MASNGSPQTPSQTQVLIAGAGPVGAFTALILARNGIEVTLVEANADIDSSPRAMAFQPCALAEMVEAGIYDEMLEHSVKNAVISWWRAGLGAEKKHVATIATTEGHEPFLTGLNCAQSVVTRLLLSHLEKEPAATIHFGHRVVDVVAEADAKYVVVTLQRTASESSDKTLKIMAGWLVGADGGRSTVRAAADIGFEGFTWAKEEFVATNVFYPFEKYNYTNRNFIIDPVHWAIVGKISNEGLWRVAYGTRPGLTEAQIRAELPEHYKYILPGPGTDYRVEQVNKYRPHQRCAETFRKGRILLVGDAAHLNNPIGGLGLTTGILDAGPMARALTAVIQRGAPESLLDRWSELRRKSWWEQTNRQSIEFKRIAQQGGYGLDPNGIWDLDEVAEKHGMTPHIAHATPDMREKDEALYEALKVPANQKAARSRVWGLALPPDWMADFEDDAVVERRRKLRPE</sequence>
<comment type="cofactor">
    <cofactor evidence="1">
        <name>FAD</name>
        <dbReference type="ChEBI" id="CHEBI:57692"/>
    </cofactor>
</comment>
<accession>A0AAV9Q8A3</accession>
<dbReference type="InterPro" id="IPR050641">
    <property type="entry name" value="RIFMO-like"/>
</dbReference>
<dbReference type="AlphaFoldDB" id="A0AAV9Q8A3"/>
<dbReference type="PANTHER" id="PTHR43004">
    <property type="entry name" value="TRK SYSTEM POTASSIUM UPTAKE PROTEIN"/>
    <property type="match status" value="1"/>
</dbReference>